<keyword evidence="4" id="KW-0067">ATP-binding</keyword>
<dbReference type="SUPFAM" id="SSF52540">
    <property type="entry name" value="P-loop containing nucleoside triphosphate hydrolases"/>
    <property type="match status" value="1"/>
</dbReference>
<feature type="short sequence motif" description="Q motif" evidence="5">
    <location>
        <begin position="304"/>
        <end position="332"/>
    </location>
</feature>
<evidence type="ECO:0000256" key="6">
    <source>
        <dbReference type="SAM" id="MobiDB-lite"/>
    </source>
</evidence>
<reference evidence="8 9" key="1">
    <citation type="submission" date="2023-12" db="EMBL/GenBank/DDBJ databases">
        <title>A high-quality genome assembly for Dillenia turbinata (Dilleniales).</title>
        <authorList>
            <person name="Chanderbali A."/>
        </authorList>
    </citation>
    <scope>NUCLEOTIDE SEQUENCE [LARGE SCALE GENOMIC DNA]</scope>
    <source>
        <strain evidence="8">LSX21</strain>
        <tissue evidence="8">Leaf</tissue>
    </source>
</reference>
<accession>A0AAN8VP77</accession>
<keyword evidence="9" id="KW-1185">Reference proteome</keyword>
<feature type="domain" description="DEAD-box RNA helicase Q" evidence="7">
    <location>
        <begin position="304"/>
        <end position="332"/>
    </location>
</feature>
<dbReference type="GO" id="GO:0003676">
    <property type="term" value="F:nucleic acid binding"/>
    <property type="evidence" value="ECO:0007669"/>
    <property type="project" value="InterPro"/>
</dbReference>
<dbReference type="Proteomes" id="UP001370490">
    <property type="component" value="Unassembled WGS sequence"/>
</dbReference>
<keyword evidence="3 8" id="KW-0347">Helicase</keyword>
<dbReference type="Pfam" id="PF00270">
    <property type="entry name" value="DEAD"/>
    <property type="match status" value="1"/>
</dbReference>
<dbReference type="Gene3D" id="3.40.50.300">
    <property type="entry name" value="P-loop containing nucleotide triphosphate hydrolases"/>
    <property type="match status" value="1"/>
</dbReference>
<evidence type="ECO:0000256" key="3">
    <source>
        <dbReference type="ARBA" id="ARBA00022806"/>
    </source>
</evidence>
<dbReference type="GO" id="GO:0005524">
    <property type="term" value="F:ATP binding"/>
    <property type="evidence" value="ECO:0007669"/>
    <property type="project" value="UniProtKB-KW"/>
</dbReference>
<dbReference type="PANTHER" id="PTHR37724:SF1">
    <property type="entry name" value="OS02G0564300 PROTEIN"/>
    <property type="match status" value="1"/>
</dbReference>
<dbReference type="AlphaFoldDB" id="A0AAN8VP77"/>
<keyword evidence="2" id="KW-0378">Hydrolase</keyword>
<keyword evidence="1" id="KW-0547">Nucleotide-binding</keyword>
<evidence type="ECO:0000313" key="9">
    <source>
        <dbReference type="Proteomes" id="UP001370490"/>
    </source>
</evidence>
<comment type="caution">
    <text evidence="8">The sequence shown here is derived from an EMBL/GenBank/DDBJ whole genome shotgun (WGS) entry which is preliminary data.</text>
</comment>
<dbReference type="EMBL" id="JBAMMX010000008">
    <property type="protein sequence ID" value="KAK6935359.1"/>
    <property type="molecule type" value="Genomic_DNA"/>
</dbReference>
<dbReference type="InterPro" id="IPR014014">
    <property type="entry name" value="RNA_helicase_DEAD_Q_motif"/>
</dbReference>
<dbReference type="GO" id="GO:0016787">
    <property type="term" value="F:hydrolase activity"/>
    <property type="evidence" value="ECO:0007669"/>
    <property type="project" value="UniProtKB-KW"/>
</dbReference>
<dbReference type="PROSITE" id="PS51195">
    <property type="entry name" value="Q_MOTIF"/>
    <property type="match status" value="1"/>
</dbReference>
<evidence type="ECO:0000256" key="4">
    <source>
        <dbReference type="ARBA" id="ARBA00022840"/>
    </source>
</evidence>
<name>A0AAN8VP77_9MAGN</name>
<evidence type="ECO:0000313" key="8">
    <source>
        <dbReference type="EMBL" id="KAK6935359.1"/>
    </source>
</evidence>
<gene>
    <name evidence="8" type="ORF">RJ641_035514</name>
</gene>
<dbReference type="InterPro" id="IPR011545">
    <property type="entry name" value="DEAD/DEAH_box_helicase_dom"/>
</dbReference>
<evidence type="ECO:0000259" key="7">
    <source>
        <dbReference type="PROSITE" id="PS51195"/>
    </source>
</evidence>
<evidence type="ECO:0000256" key="2">
    <source>
        <dbReference type="ARBA" id="ARBA00022801"/>
    </source>
</evidence>
<evidence type="ECO:0000256" key="5">
    <source>
        <dbReference type="PROSITE-ProRule" id="PRU00552"/>
    </source>
</evidence>
<evidence type="ECO:0000256" key="1">
    <source>
        <dbReference type="ARBA" id="ARBA00022741"/>
    </source>
</evidence>
<sequence>MGGGPRTFPGGLNKWQWKRFHEKKAKEKQKKLLDQEKQLYQARIRSQIRAKLAGKPELQSESTSFTPMSPKDQIKALADQFMKPGAEDLWNEDDGPIEPIHPSRRVQQSVDPPIDLRKMFLDRRNLAGDRENMNSRMDFSSCSRPRNYSRFRVWRNESAVSKLELVMDGRNLAGSYGIVNLMTNFWGSLRPRYYSRFRFRINEDSDSDSASDKIYSRPFVGNARWPRINLSQMNLESSEDDSDDKGRRNVNVKKKRIMPKFDEEEPEENLSQQVEWIRREVNQRKLLADAVETTEEEVSILSNKRLDECNISPSTIKALSEARYVQMTRVQEATLSVYLEGKDASVKAKTGTGKSVLLLCQWVLPIDVLSLCPSRELASQIAAEEASVMLRYHDGMGVQTLVGGT</sequence>
<proteinExistence type="predicted"/>
<protein>
    <submittedName>
        <fullName evidence="8">DEAD/DEAH box helicase domain</fullName>
    </submittedName>
</protein>
<feature type="region of interest" description="Disordered" evidence="6">
    <location>
        <begin position="234"/>
        <end position="253"/>
    </location>
</feature>
<dbReference type="PANTHER" id="PTHR37724">
    <property type="entry name" value="OS02G0564300 PROTEIN"/>
    <property type="match status" value="1"/>
</dbReference>
<dbReference type="InterPro" id="IPR027417">
    <property type="entry name" value="P-loop_NTPase"/>
</dbReference>
<dbReference type="GO" id="GO:0003724">
    <property type="term" value="F:RNA helicase activity"/>
    <property type="evidence" value="ECO:0007669"/>
    <property type="project" value="InterPro"/>
</dbReference>
<organism evidence="8 9">
    <name type="scientific">Dillenia turbinata</name>
    <dbReference type="NCBI Taxonomy" id="194707"/>
    <lineage>
        <taxon>Eukaryota</taxon>
        <taxon>Viridiplantae</taxon>
        <taxon>Streptophyta</taxon>
        <taxon>Embryophyta</taxon>
        <taxon>Tracheophyta</taxon>
        <taxon>Spermatophyta</taxon>
        <taxon>Magnoliopsida</taxon>
        <taxon>eudicotyledons</taxon>
        <taxon>Gunneridae</taxon>
        <taxon>Pentapetalae</taxon>
        <taxon>Dilleniales</taxon>
        <taxon>Dilleniaceae</taxon>
        <taxon>Dillenia</taxon>
    </lineage>
</organism>